<dbReference type="AlphaFoldDB" id="A0A7Z7BHG9"/>
<gene>
    <name evidence="1" type="ORF">SAMN05428983_0836</name>
</gene>
<sequence length="83" mass="9186">MIEEMSLEELIDLAMSNGDWHSIRIFNSKMGGTGSLVSMGRDHNSFVVDDLVPEASPSEKLRRVLLQVLRPKTTADASDDLLV</sequence>
<proteinExistence type="predicted"/>
<protein>
    <submittedName>
        <fullName evidence="1">Uncharacterized protein</fullName>
    </submittedName>
</protein>
<evidence type="ECO:0000313" key="2">
    <source>
        <dbReference type="Proteomes" id="UP000198917"/>
    </source>
</evidence>
<comment type="caution">
    <text evidence="1">The sequence shown here is derived from an EMBL/GenBank/DDBJ whole genome shotgun (WGS) entry which is preliminary data.</text>
</comment>
<organism evidence="1 2">
    <name type="scientific">Agrobacterium fabrum</name>
    <dbReference type="NCBI Taxonomy" id="1176649"/>
    <lineage>
        <taxon>Bacteria</taxon>
        <taxon>Pseudomonadati</taxon>
        <taxon>Pseudomonadota</taxon>
        <taxon>Alphaproteobacteria</taxon>
        <taxon>Hyphomicrobiales</taxon>
        <taxon>Rhizobiaceae</taxon>
        <taxon>Rhizobium/Agrobacterium group</taxon>
        <taxon>Agrobacterium</taxon>
        <taxon>Agrobacterium tumefaciens complex</taxon>
    </lineage>
</organism>
<accession>A0A7Z7BHG9</accession>
<name>A0A7Z7BHG9_9HYPH</name>
<dbReference type="RefSeq" id="WP_092731787.1">
    <property type="nucleotide sequence ID" value="NZ_FNEW01000001.1"/>
</dbReference>
<evidence type="ECO:0000313" key="1">
    <source>
        <dbReference type="EMBL" id="SDJ25355.1"/>
    </source>
</evidence>
<dbReference type="Proteomes" id="UP000198917">
    <property type="component" value="Unassembled WGS sequence"/>
</dbReference>
<reference evidence="1 2" key="1">
    <citation type="submission" date="2016-10" db="EMBL/GenBank/DDBJ databases">
        <authorList>
            <person name="Varghese N."/>
            <person name="Submissions S."/>
        </authorList>
    </citation>
    <scope>NUCLEOTIDE SEQUENCE [LARGE SCALE GENOMIC DNA]</scope>
    <source>
        <strain evidence="1 2">PDC82</strain>
    </source>
</reference>
<dbReference type="EMBL" id="FNEW01000001">
    <property type="protein sequence ID" value="SDJ25355.1"/>
    <property type="molecule type" value="Genomic_DNA"/>
</dbReference>